<comment type="caution">
    <text evidence="1">The sequence shown here is derived from an EMBL/GenBank/DDBJ whole genome shotgun (WGS) entry which is preliminary data.</text>
</comment>
<evidence type="ECO:0000313" key="1">
    <source>
        <dbReference type="EMBL" id="KAB1159594.1"/>
    </source>
</evidence>
<keyword evidence="2" id="KW-1185">Reference proteome</keyword>
<proteinExistence type="predicted"/>
<gene>
    <name evidence="1" type="ORF">F7018_04610</name>
</gene>
<dbReference type="RefSeq" id="WP_150898840.1">
    <property type="nucleotide sequence ID" value="NZ_WAAU01000008.1"/>
</dbReference>
<organism evidence="1 2">
    <name type="scientific">Tenacibaculum aiptasiae</name>
    <dbReference type="NCBI Taxonomy" id="426481"/>
    <lineage>
        <taxon>Bacteria</taxon>
        <taxon>Pseudomonadati</taxon>
        <taxon>Bacteroidota</taxon>
        <taxon>Flavobacteriia</taxon>
        <taxon>Flavobacteriales</taxon>
        <taxon>Flavobacteriaceae</taxon>
        <taxon>Tenacibaculum</taxon>
    </lineage>
</organism>
<dbReference type="AlphaFoldDB" id="A0A7J5AQA7"/>
<sequence>MKEQRYILSFSSTLNINGINEVIPDLDGSYVKNKEDFYNASLDANIIYGEDWNFDYLVPRHSYEYEVVNFICDFHDWIGDKPSYFSGVIISNEMKRIIEKFNLYPNKFYPAKVLFKGEYLEYFVWQFFLNGFDEFVDLDNSTFCEWKRGVKVGDVEVKVENIEELMDYEDDNEWWSWGFKRAVMKEKYKNIDAAKLAYPYGILISERLKNALEEAELTGFKITPFPVEFEYL</sequence>
<dbReference type="EMBL" id="WAAU01000008">
    <property type="protein sequence ID" value="KAB1159594.1"/>
    <property type="molecule type" value="Genomic_DNA"/>
</dbReference>
<name>A0A7J5AQA7_9FLAO</name>
<dbReference type="Proteomes" id="UP000467305">
    <property type="component" value="Unassembled WGS sequence"/>
</dbReference>
<dbReference type="OrthoDB" id="1164995at2"/>
<protein>
    <submittedName>
        <fullName evidence="1">Uncharacterized protein</fullName>
    </submittedName>
</protein>
<evidence type="ECO:0000313" key="2">
    <source>
        <dbReference type="Proteomes" id="UP000467305"/>
    </source>
</evidence>
<accession>A0A7J5AQA7</accession>
<reference evidence="1 2" key="1">
    <citation type="submission" date="2019-09" db="EMBL/GenBank/DDBJ databases">
        <authorList>
            <person name="Cao W.R."/>
        </authorList>
    </citation>
    <scope>NUCLEOTIDE SEQUENCE [LARGE SCALE GENOMIC DNA]</scope>
    <source>
        <strain evidence="2">a4</strain>
    </source>
</reference>